<dbReference type="AlphaFoldDB" id="A0A2T6AXN0"/>
<gene>
    <name evidence="7" type="ORF">C8N34_10982</name>
</gene>
<keyword evidence="3 5" id="KW-1133">Transmembrane helix</keyword>
<feature type="transmembrane region" description="Helical" evidence="5">
    <location>
        <begin position="53"/>
        <end position="71"/>
    </location>
</feature>
<evidence type="ECO:0000313" key="7">
    <source>
        <dbReference type="EMBL" id="PTX48575.1"/>
    </source>
</evidence>
<evidence type="ECO:0000256" key="3">
    <source>
        <dbReference type="ARBA" id="ARBA00022989"/>
    </source>
</evidence>
<dbReference type="Pfam" id="PF06271">
    <property type="entry name" value="RDD"/>
    <property type="match status" value="1"/>
</dbReference>
<evidence type="ECO:0000256" key="4">
    <source>
        <dbReference type="ARBA" id="ARBA00023136"/>
    </source>
</evidence>
<comment type="subcellular location">
    <subcellularLocation>
        <location evidence="1">Membrane</location>
        <topology evidence="1">Multi-pass membrane protein</topology>
    </subcellularLocation>
</comment>
<organism evidence="7 8">
    <name type="scientific">Gemmobacter caeni</name>
    <dbReference type="NCBI Taxonomy" id="589035"/>
    <lineage>
        <taxon>Bacteria</taxon>
        <taxon>Pseudomonadati</taxon>
        <taxon>Pseudomonadota</taxon>
        <taxon>Alphaproteobacteria</taxon>
        <taxon>Rhodobacterales</taxon>
        <taxon>Paracoccaceae</taxon>
        <taxon>Gemmobacter</taxon>
    </lineage>
</organism>
<comment type="caution">
    <text evidence="7">The sequence shown here is derived from an EMBL/GenBank/DDBJ whole genome shotgun (WGS) entry which is preliminary data.</text>
</comment>
<proteinExistence type="predicted"/>
<dbReference type="EMBL" id="QBKP01000009">
    <property type="protein sequence ID" value="PTX48575.1"/>
    <property type="molecule type" value="Genomic_DNA"/>
</dbReference>
<evidence type="ECO:0000313" key="8">
    <source>
        <dbReference type="Proteomes" id="UP000244224"/>
    </source>
</evidence>
<feature type="transmembrane region" description="Helical" evidence="5">
    <location>
        <begin position="107"/>
        <end position="127"/>
    </location>
</feature>
<dbReference type="InterPro" id="IPR010432">
    <property type="entry name" value="RDD"/>
</dbReference>
<sequence>MYANSEDHFLPDPERHAEFYEGVTMKRGLAWVVDVILTAIITAMIVPFTAFTALFFLPLLYLCVSFAYRVLTLASSSATPGMRLMNITFLTRNGEKFDFAHAFLHTLGYTLSIGTLLVQVLSVFLMATSSRGQGLSDHVLGTVAINRPR</sequence>
<dbReference type="OrthoDB" id="7270324at2"/>
<feature type="domain" description="RDD" evidence="6">
    <location>
        <begin position="24"/>
        <end position="139"/>
    </location>
</feature>
<dbReference type="Proteomes" id="UP000244224">
    <property type="component" value="Unassembled WGS sequence"/>
</dbReference>
<dbReference type="GO" id="GO:0016020">
    <property type="term" value="C:membrane"/>
    <property type="evidence" value="ECO:0007669"/>
    <property type="project" value="UniProtKB-SubCell"/>
</dbReference>
<evidence type="ECO:0000256" key="5">
    <source>
        <dbReference type="SAM" id="Phobius"/>
    </source>
</evidence>
<keyword evidence="4 5" id="KW-0472">Membrane</keyword>
<evidence type="ECO:0000256" key="2">
    <source>
        <dbReference type="ARBA" id="ARBA00022692"/>
    </source>
</evidence>
<protein>
    <submittedName>
        <fullName evidence="7">RDD family protein</fullName>
    </submittedName>
</protein>
<evidence type="ECO:0000259" key="6">
    <source>
        <dbReference type="Pfam" id="PF06271"/>
    </source>
</evidence>
<feature type="transmembrane region" description="Helical" evidence="5">
    <location>
        <begin position="28"/>
        <end position="46"/>
    </location>
</feature>
<accession>A0A2T6AXN0</accession>
<dbReference type="RefSeq" id="WP_108129455.1">
    <property type="nucleotide sequence ID" value="NZ_QBKP01000009.1"/>
</dbReference>
<evidence type="ECO:0000256" key="1">
    <source>
        <dbReference type="ARBA" id="ARBA00004141"/>
    </source>
</evidence>
<keyword evidence="2 5" id="KW-0812">Transmembrane</keyword>
<reference evidence="7 8" key="1">
    <citation type="submission" date="2018-04" db="EMBL/GenBank/DDBJ databases">
        <title>Genomic Encyclopedia of Archaeal and Bacterial Type Strains, Phase II (KMG-II): from individual species to whole genera.</title>
        <authorList>
            <person name="Goeker M."/>
        </authorList>
    </citation>
    <scope>NUCLEOTIDE SEQUENCE [LARGE SCALE GENOMIC DNA]</scope>
    <source>
        <strain evidence="7 8">DSM 21823</strain>
    </source>
</reference>
<name>A0A2T6AXN0_9RHOB</name>
<keyword evidence="8" id="KW-1185">Reference proteome</keyword>